<name>A0A2N5TVN9_9BASI</name>
<proteinExistence type="predicted"/>
<dbReference type="OrthoDB" id="2513458at2759"/>
<sequence>MPTKFEFTPAQLQWLQEKQIWLEKLVVECFEPENVVDSQTDQYEGKGRDYYLWESHCVCQAHLNAQARGLDMPTWAAPDVKAAWNAVCNRLGRGPIQFDGPSPEEIVWNYGREPTRGNTIKAMVTRR</sequence>
<dbReference type="Proteomes" id="UP000235388">
    <property type="component" value="Unassembled WGS sequence"/>
</dbReference>
<evidence type="ECO:0000313" key="1">
    <source>
        <dbReference type="EMBL" id="PLW29566.1"/>
    </source>
</evidence>
<protein>
    <submittedName>
        <fullName evidence="1">Uncharacterized protein</fullName>
    </submittedName>
</protein>
<gene>
    <name evidence="1" type="ORF">PCANC_24758</name>
</gene>
<reference evidence="1 2" key="1">
    <citation type="submission" date="2017-11" db="EMBL/GenBank/DDBJ databases">
        <title>De novo assembly and phasing of dikaryotic genomes from two isolates of Puccinia coronata f. sp. avenae, the causal agent of oat crown rust.</title>
        <authorList>
            <person name="Miller M.E."/>
            <person name="Zhang Y."/>
            <person name="Omidvar V."/>
            <person name="Sperschneider J."/>
            <person name="Schwessinger B."/>
            <person name="Raley C."/>
            <person name="Palmer J.M."/>
            <person name="Garnica D."/>
            <person name="Upadhyaya N."/>
            <person name="Rathjen J."/>
            <person name="Taylor J.M."/>
            <person name="Park R.F."/>
            <person name="Dodds P.N."/>
            <person name="Hirsch C.D."/>
            <person name="Kianian S.F."/>
            <person name="Figueroa M."/>
        </authorList>
    </citation>
    <scope>NUCLEOTIDE SEQUENCE [LARGE SCALE GENOMIC DNA]</scope>
    <source>
        <strain evidence="1">12NC29</strain>
    </source>
</reference>
<accession>A0A2N5TVN9</accession>
<dbReference type="EMBL" id="PGCJ01000406">
    <property type="protein sequence ID" value="PLW29566.1"/>
    <property type="molecule type" value="Genomic_DNA"/>
</dbReference>
<keyword evidence="2" id="KW-1185">Reference proteome</keyword>
<dbReference type="AlphaFoldDB" id="A0A2N5TVN9"/>
<organism evidence="1 2">
    <name type="scientific">Puccinia coronata f. sp. avenae</name>
    <dbReference type="NCBI Taxonomy" id="200324"/>
    <lineage>
        <taxon>Eukaryota</taxon>
        <taxon>Fungi</taxon>
        <taxon>Dikarya</taxon>
        <taxon>Basidiomycota</taxon>
        <taxon>Pucciniomycotina</taxon>
        <taxon>Pucciniomycetes</taxon>
        <taxon>Pucciniales</taxon>
        <taxon>Pucciniaceae</taxon>
        <taxon>Puccinia</taxon>
    </lineage>
</organism>
<comment type="caution">
    <text evidence="1">The sequence shown here is derived from an EMBL/GenBank/DDBJ whole genome shotgun (WGS) entry which is preliminary data.</text>
</comment>
<evidence type="ECO:0000313" key="2">
    <source>
        <dbReference type="Proteomes" id="UP000235388"/>
    </source>
</evidence>